<evidence type="ECO:0000313" key="6">
    <source>
        <dbReference type="Proteomes" id="UP000548082"/>
    </source>
</evidence>
<dbReference type="EMBL" id="JAARMV010000008">
    <property type="protein sequence ID" value="MBC2373709.1"/>
    <property type="molecule type" value="Genomic_DNA"/>
</dbReference>
<dbReference type="EMBL" id="JAARRU010000010">
    <property type="protein sequence ID" value="MBC1567228.1"/>
    <property type="molecule type" value="Genomic_DNA"/>
</dbReference>
<evidence type="ECO:0000313" key="5">
    <source>
        <dbReference type="Proteomes" id="UP000546244"/>
    </source>
</evidence>
<dbReference type="AlphaFoldDB" id="A0A7X1A9E0"/>
<sequence length="63" mass="7246">MNIAKGMMEMAIFFMIVAFGLLAILVLGVFKLAFKLLGFVIDQLLGYIFVKKDQRKLKKYGHY</sequence>
<dbReference type="Proteomes" id="UP000586951">
    <property type="component" value="Unassembled WGS sequence"/>
</dbReference>
<gene>
    <name evidence="2" type="ORF">HB907_17600</name>
    <name evidence="4" type="ORF">HBP98_16985</name>
    <name evidence="3" type="ORF">HCA55_17155</name>
</gene>
<evidence type="ECO:0000313" key="2">
    <source>
        <dbReference type="EMBL" id="MBC1567228.1"/>
    </source>
</evidence>
<reference evidence="5 6" key="1">
    <citation type="submission" date="2020-03" db="EMBL/GenBank/DDBJ databases">
        <title>Soil Listeria distribution.</title>
        <authorList>
            <person name="Liao J."/>
            <person name="Wiedmann M."/>
        </authorList>
    </citation>
    <scope>NUCLEOTIDE SEQUENCE [LARGE SCALE GENOMIC DNA]</scope>
    <source>
        <strain evidence="3 6">FSL L7-0990</strain>
        <strain evidence="2 7">FSL L7-1427</strain>
        <strain evidence="4 5">FSL L7-1850</strain>
    </source>
</reference>
<feature type="transmembrane region" description="Helical" evidence="1">
    <location>
        <begin position="7"/>
        <end position="26"/>
    </location>
</feature>
<dbReference type="Proteomes" id="UP000546244">
    <property type="component" value="Unassembled WGS sequence"/>
</dbReference>
<keyword evidence="1" id="KW-0472">Membrane</keyword>
<keyword evidence="1" id="KW-1133">Transmembrane helix</keyword>
<protein>
    <submittedName>
        <fullName evidence="4">Uncharacterized protein</fullName>
    </submittedName>
</protein>
<dbReference type="EMBL" id="JAARVD010000011">
    <property type="protein sequence ID" value="MBC1798470.1"/>
    <property type="molecule type" value="Genomic_DNA"/>
</dbReference>
<name>A0A7X1A9E0_9LIST</name>
<evidence type="ECO:0000313" key="4">
    <source>
        <dbReference type="EMBL" id="MBC2373709.1"/>
    </source>
</evidence>
<evidence type="ECO:0000313" key="7">
    <source>
        <dbReference type="Proteomes" id="UP000586951"/>
    </source>
</evidence>
<dbReference type="RefSeq" id="WP_185419059.1">
    <property type="nucleotide sequence ID" value="NZ_JAARMV010000008.1"/>
</dbReference>
<evidence type="ECO:0000313" key="3">
    <source>
        <dbReference type="EMBL" id="MBC1798470.1"/>
    </source>
</evidence>
<accession>A0A7X1A9E0</accession>
<organism evidence="4 5">
    <name type="scientific">Listeria booriae</name>
    <dbReference type="NCBI Taxonomy" id="1552123"/>
    <lineage>
        <taxon>Bacteria</taxon>
        <taxon>Bacillati</taxon>
        <taxon>Bacillota</taxon>
        <taxon>Bacilli</taxon>
        <taxon>Bacillales</taxon>
        <taxon>Listeriaceae</taxon>
        <taxon>Listeria</taxon>
    </lineage>
</organism>
<evidence type="ECO:0000256" key="1">
    <source>
        <dbReference type="SAM" id="Phobius"/>
    </source>
</evidence>
<comment type="caution">
    <text evidence="4">The sequence shown here is derived from an EMBL/GenBank/DDBJ whole genome shotgun (WGS) entry which is preliminary data.</text>
</comment>
<proteinExistence type="predicted"/>
<dbReference type="Proteomes" id="UP000548082">
    <property type="component" value="Unassembled WGS sequence"/>
</dbReference>
<keyword evidence="1" id="KW-0812">Transmembrane</keyword>